<keyword evidence="7" id="KW-1185">Reference proteome</keyword>
<evidence type="ECO:0000313" key="6">
    <source>
        <dbReference type="EMBL" id="KAH6889180.1"/>
    </source>
</evidence>
<dbReference type="PIRSF" id="PIRSF000777">
    <property type="entry name" value="RNA_polIII_C31"/>
    <property type="match status" value="1"/>
</dbReference>
<reference evidence="6 7" key="1">
    <citation type="journal article" date="2021" name="Nat. Commun.">
        <title>Genetic determinants of endophytism in the Arabidopsis root mycobiome.</title>
        <authorList>
            <person name="Mesny F."/>
            <person name="Miyauchi S."/>
            <person name="Thiergart T."/>
            <person name="Pickel B."/>
            <person name="Atanasova L."/>
            <person name="Karlsson M."/>
            <person name="Huettel B."/>
            <person name="Barry K.W."/>
            <person name="Haridas S."/>
            <person name="Chen C."/>
            <person name="Bauer D."/>
            <person name="Andreopoulos W."/>
            <person name="Pangilinan J."/>
            <person name="LaButti K."/>
            <person name="Riley R."/>
            <person name="Lipzen A."/>
            <person name="Clum A."/>
            <person name="Drula E."/>
            <person name="Henrissat B."/>
            <person name="Kohler A."/>
            <person name="Grigoriev I.V."/>
            <person name="Martin F.M."/>
            <person name="Hacquard S."/>
        </authorList>
    </citation>
    <scope>NUCLEOTIDE SEQUENCE [LARGE SCALE GENOMIC DNA]</scope>
    <source>
        <strain evidence="6 7">MPI-CAGE-CH-0241</strain>
    </source>
</reference>
<keyword evidence="6" id="KW-0804">Transcription</keyword>
<evidence type="ECO:0000256" key="5">
    <source>
        <dbReference type="SAM" id="MobiDB-lite"/>
    </source>
</evidence>
<dbReference type="GO" id="GO:0005666">
    <property type="term" value="C:RNA polymerase III complex"/>
    <property type="evidence" value="ECO:0007669"/>
    <property type="project" value="UniProtKB-UniRule"/>
</dbReference>
<proteinExistence type="inferred from homology"/>
<comment type="similarity">
    <text evidence="2 4">Belongs to the eukaryotic RPC7 RNA polymerase subunit family.</text>
</comment>
<accession>A0A9P9ASA1</accession>
<dbReference type="InterPro" id="IPR024661">
    <property type="entry name" value="RNA_pol_III_Rpc31"/>
</dbReference>
<evidence type="ECO:0000256" key="2">
    <source>
        <dbReference type="ARBA" id="ARBA00008352"/>
    </source>
</evidence>
<evidence type="ECO:0000256" key="3">
    <source>
        <dbReference type="ARBA" id="ARBA00023242"/>
    </source>
</evidence>
<feature type="region of interest" description="Disordered" evidence="5">
    <location>
        <begin position="1"/>
        <end position="44"/>
    </location>
</feature>
<dbReference type="EMBL" id="JAGPYM010000011">
    <property type="protein sequence ID" value="KAH6889180.1"/>
    <property type="molecule type" value="Genomic_DNA"/>
</dbReference>
<dbReference type="AlphaFoldDB" id="A0A9P9ASA1"/>
<comment type="subcellular location">
    <subcellularLocation>
        <location evidence="1 4">Nucleus</location>
    </subcellularLocation>
</comment>
<keyword evidence="6" id="KW-0240">DNA-directed RNA polymerase</keyword>
<dbReference type="Pfam" id="PF11705">
    <property type="entry name" value="RNA_pol_3_Rpc31"/>
    <property type="match status" value="1"/>
</dbReference>
<keyword evidence="3 4" id="KW-0539">Nucleus</keyword>
<evidence type="ECO:0000256" key="1">
    <source>
        <dbReference type="ARBA" id="ARBA00004123"/>
    </source>
</evidence>
<dbReference type="OrthoDB" id="5377312at2759"/>
<comment type="caution">
    <text evidence="6">The sequence shown here is derived from an EMBL/GenBank/DDBJ whole genome shotgun (WGS) entry which is preliminary data.</text>
</comment>
<evidence type="ECO:0000313" key="7">
    <source>
        <dbReference type="Proteomes" id="UP000777438"/>
    </source>
</evidence>
<sequence>MSRGGRGGGRGGRGGGRGGRPNVPWDTGDEPDARPSELFPPYVVPNPKTLNSQEISSIQHLLLLRHQIHASPLYTSKRTSLHDPTAPRKLYGQDQMNARYGVKNKASLDPFTAVPTYSHKFVREERALPDWSHRPVCRELFPDELLGTIDAASNASTTPGTYKRRKLELSSISALPSAEEAFGLATDGMNGDEGHNLLDRLDAIKDEEGEGGLDLEDEEGLDEDDQDEVYDDEDAGDYDAENYFDGGEEFGDDYGDDGDGEGTF</sequence>
<comment type="subunit">
    <text evidence="4">Component of the RNA polymerase III (Pol III) complex.</text>
</comment>
<comment type="function">
    <text evidence="4">DNA-dependent RNA polymerase catalyzes the transcription of DNA into RNA using the four ribonucleoside triphosphates as substrates. Specific peripheric component of RNA polymerase III which synthesizes small RNAs, such as 5S rRNA and tRNAs.</text>
</comment>
<feature type="region of interest" description="Disordered" evidence="5">
    <location>
        <begin position="207"/>
        <end position="264"/>
    </location>
</feature>
<gene>
    <name evidence="6" type="ORF">B0T10DRAFT_606539</name>
</gene>
<name>A0A9P9ASA1_9HYPO</name>
<dbReference type="GO" id="GO:0006383">
    <property type="term" value="P:transcription by RNA polymerase III"/>
    <property type="evidence" value="ECO:0007669"/>
    <property type="project" value="UniProtKB-UniRule"/>
</dbReference>
<dbReference type="PANTHER" id="PTHR15367">
    <property type="entry name" value="DNA-DIRECTED RNA POLYMERASE III"/>
    <property type="match status" value="1"/>
</dbReference>
<organism evidence="6 7">
    <name type="scientific">Thelonectria olida</name>
    <dbReference type="NCBI Taxonomy" id="1576542"/>
    <lineage>
        <taxon>Eukaryota</taxon>
        <taxon>Fungi</taxon>
        <taxon>Dikarya</taxon>
        <taxon>Ascomycota</taxon>
        <taxon>Pezizomycotina</taxon>
        <taxon>Sordariomycetes</taxon>
        <taxon>Hypocreomycetidae</taxon>
        <taxon>Hypocreales</taxon>
        <taxon>Nectriaceae</taxon>
        <taxon>Thelonectria</taxon>
    </lineage>
</organism>
<evidence type="ECO:0000256" key="4">
    <source>
        <dbReference type="PIRNR" id="PIRNR000777"/>
    </source>
</evidence>
<dbReference type="PANTHER" id="PTHR15367:SF2">
    <property type="entry name" value="DNA-DIRECTED RNA POLYMERASE III SUBUNIT"/>
    <property type="match status" value="1"/>
</dbReference>
<dbReference type="Proteomes" id="UP000777438">
    <property type="component" value="Unassembled WGS sequence"/>
</dbReference>
<feature type="compositionally biased region" description="Gly residues" evidence="5">
    <location>
        <begin position="1"/>
        <end position="19"/>
    </location>
</feature>
<protein>
    <recommendedName>
        <fullName evidence="4">DNA-directed RNA polymerase III subunit</fullName>
    </recommendedName>
</protein>